<dbReference type="GO" id="GO:0000329">
    <property type="term" value="C:fungal-type vacuole membrane"/>
    <property type="evidence" value="ECO:0007669"/>
    <property type="project" value="TreeGrafter"/>
</dbReference>
<keyword evidence="15" id="KW-1185">Reference proteome</keyword>
<feature type="transmembrane region" description="Helical" evidence="11">
    <location>
        <begin position="535"/>
        <end position="556"/>
    </location>
</feature>
<feature type="transmembrane region" description="Helical" evidence="11">
    <location>
        <begin position="106"/>
        <end position="129"/>
    </location>
</feature>
<evidence type="ECO:0000256" key="5">
    <source>
        <dbReference type="ARBA" id="ARBA00022741"/>
    </source>
</evidence>
<keyword evidence="8 11" id="KW-0472">Membrane</keyword>
<dbReference type="SMART" id="SM00382">
    <property type="entry name" value="AAA"/>
    <property type="match status" value="2"/>
</dbReference>
<dbReference type="SUPFAM" id="SSF90123">
    <property type="entry name" value="ABC transporter transmembrane region"/>
    <property type="match status" value="2"/>
</dbReference>
<protein>
    <recommendedName>
        <fullName evidence="16">P-loop containing nucleoside triphosphate hydrolase protein</fullName>
    </recommendedName>
</protein>
<dbReference type="GO" id="GO:0016887">
    <property type="term" value="F:ATP hydrolysis activity"/>
    <property type="evidence" value="ECO:0007669"/>
    <property type="project" value="InterPro"/>
</dbReference>
<feature type="compositionally biased region" description="Basic and acidic residues" evidence="10">
    <location>
        <begin position="382"/>
        <end position="392"/>
    </location>
</feature>
<dbReference type="PROSITE" id="PS50929">
    <property type="entry name" value="ABC_TM1F"/>
    <property type="match status" value="2"/>
</dbReference>
<dbReference type="InterPro" id="IPR050173">
    <property type="entry name" value="ABC_transporter_C-like"/>
</dbReference>
<feature type="transmembrane region" description="Helical" evidence="11">
    <location>
        <begin position="278"/>
        <end position="296"/>
    </location>
</feature>
<evidence type="ECO:0000256" key="1">
    <source>
        <dbReference type="ARBA" id="ARBA00004141"/>
    </source>
</evidence>
<feature type="domain" description="ABC transporter" evidence="12">
    <location>
        <begin position="1314"/>
        <end position="1560"/>
    </location>
</feature>
<dbReference type="CDD" id="cd03244">
    <property type="entry name" value="ABCC_MRP_domain2"/>
    <property type="match status" value="1"/>
</dbReference>
<dbReference type="PROSITE" id="PS50893">
    <property type="entry name" value="ABC_TRANSPORTER_2"/>
    <property type="match status" value="2"/>
</dbReference>
<dbReference type="GeneID" id="83212944"/>
<dbReference type="GO" id="GO:0140359">
    <property type="term" value="F:ABC-type transporter activity"/>
    <property type="evidence" value="ECO:0007669"/>
    <property type="project" value="InterPro"/>
</dbReference>
<feature type="transmembrane region" description="Helical" evidence="11">
    <location>
        <begin position="444"/>
        <end position="465"/>
    </location>
</feature>
<feature type="transmembrane region" description="Helical" evidence="11">
    <location>
        <begin position="1225"/>
        <end position="1244"/>
    </location>
</feature>
<feature type="domain" description="ABC transporter" evidence="12">
    <location>
        <begin position="645"/>
        <end position="896"/>
    </location>
</feature>
<feature type="domain" description="ABC transmembrane type-1" evidence="13">
    <location>
        <begin position="404"/>
        <end position="595"/>
    </location>
</feature>
<evidence type="ECO:0000256" key="4">
    <source>
        <dbReference type="ARBA" id="ARBA00022737"/>
    </source>
</evidence>
<dbReference type="InterPro" id="IPR011527">
    <property type="entry name" value="ABC1_TM_dom"/>
</dbReference>
<dbReference type="CDD" id="cd18604">
    <property type="entry name" value="ABC_6TM_VMR1_D2_like"/>
    <property type="match status" value="1"/>
</dbReference>
<feature type="domain" description="ABC transmembrane type-1" evidence="13">
    <location>
        <begin position="960"/>
        <end position="1278"/>
    </location>
</feature>
<feature type="transmembrane region" description="Helical" evidence="11">
    <location>
        <begin position="1034"/>
        <end position="1061"/>
    </location>
</feature>
<dbReference type="InterPro" id="IPR036640">
    <property type="entry name" value="ABC1_TM_sf"/>
</dbReference>
<evidence type="ECO:0000256" key="11">
    <source>
        <dbReference type="SAM" id="Phobius"/>
    </source>
</evidence>
<comment type="subcellular location">
    <subcellularLocation>
        <location evidence="1">Membrane</location>
        <topology evidence="1">Multi-pass membrane protein</topology>
    </subcellularLocation>
</comment>
<reference evidence="14 15" key="1">
    <citation type="submission" date="2023-03" db="EMBL/GenBank/DDBJ databases">
        <title>Genome sequence of Lichtheimia ornata CBS 291.66.</title>
        <authorList>
            <person name="Mohabir J.T."/>
            <person name="Shea T.P."/>
            <person name="Kurbessoian T."/>
            <person name="Berby B."/>
            <person name="Fontaine J."/>
            <person name="Livny J."/>
            <person name="Gnirke A."/>
            <person name="Stajich J.E."/>
            <person name="Cuomo C.A."/>
        </authorList>
    </citation>
    <scope>NUCLEOTIDE SEQUENCE [LARGE SCALE GENOMIC DNA]</scope>
    <source>
        <strain evidence="14">CBS 291.66</strain>
    </source>
</reference>
<evidence type="ECO:0000256" key="10">
    <source>
        <dbReference type="SAM" id="MobiDB-lite"/>
    </source>
</evidence>
<feature type="transmembrane region" description="Helical" evidence="11">
    <location>
        <begin position="325"/>
        <end position="348"/>
    </location>
</feature>
<feature type="transmembrane region" description="Helical" evidence="11">
    <location>
        <begin position="1250"/>
        <end position="1270"/>
    </location>
</feature>
<feature type="transmembrane region" description="Helical" evidence="11">
    <location>
        <begin position="1140"/>
        <end position="1157"/>
    </location>
</feature>
<feature type="region of interest" description="Disordered" evidence="10">
    <location>
        <begin position="34"/>
        <end position="60"/>
    </location>
</feature>
<dbReference type="Pfam" id="PF00664">
    <property type="entry name" value="ABC_membrane"/>
    <property type="match status" value="2"/>
</dbReference>
<evidence type="ECO:0000256" key="9">
    <source>
        <dbReference type="ARBA" id="ARBA00023180"/>
    </source>
</evidence>
<sequence>MSSIPASLWLAVGVISTACVSALTISIQRAYDHKTRNRQTESGPDPSPLHFDRKRDSSVPFSDVDRVPRLCFETAIITAISIYNLYLCVQALSDNSNGSQQQQQQALYDVLGAAFVLAAWVYALALALTSQRYRLPNDWGFVINVHLCIVYFASWCYCGWALYDTWRANPTWSNGVPKLVCFLFTCDLLYVTATIKRGAPFLDENDHIVSSVNVSSAFGFLFFTWIRPLVKHAYKVRKLDDNDLPTLPPIYRGYNLFYIFGESRGHKLLRRIWDANRVAIILQVVLALISSVLYYVPHFYTNRLLKLIQDMGEGHRLENGVEEGFMIVIQQGISFVLLGLNIGQLWYWAASSLQVRLKAMLNIEIYHKTLRRLDSAIASGGQEKEDNGKKASEEEETKSEEDEDVTSTGQIVNLMSTDSDRISEFSTWWFNAITCPAELVVGTYFLYTILGVSCFTGLGVMVLALPLNHYNAQLFAKTQDRLMDARDKRVSLMNEVLQGIRQIKFFASESNWEKRIMQSRAVELGYLRTAYISEALFQMVWQGLPILVTAIAFWSYTMLEGNELTASVAFTSIIVFDELRFSLIALPDIFIDGLQAWTSVRRIEKYLGQEEIEAPAPLNANEPVKIGFDNATVAWTASFNNNEESQSSSSSQDTCAGPDGFILKDVNLHFPNDKLSLICGKTGSGKSLLLLGLLGEAMVTKGKVHCPRAPIATTVSANFHVLDDIPEEEWILEHSLAFVAQTAWLQNASIRDNILFGLPYVEKRYQATLSACALDKDLSIFEDGDMTEIGEKGITLSGGQKARVALARAVYSRAKIILMDDVLSAVDAHTAKHLYRNCLMGPLMKGRTRVLVTHHVKLCLGGSDYLVHVDAGRTDIAGAPTDLRQSGALASILDEDKEDEDDVIEDEVEEVDPQPVATTTETNKKPPKALIEEEHRETGKIKMRLYSLYFKAGGSWLFWIFVLLLVIGNRTLEIGESWWIKQWTSTENESNTNMFGAASIMYDTSERSLPNYTPMIHHSDDDIVQASTLKGHSVMYYLGIYVLITFSGVLATTLRFIAVFVGGLRASRKMYDDLLRRVFRAPLRFFDTTPIGRILNRFSRDFETIDSQVPHNMMSFVHTAITVVSTVILVGFAIPVFTIPMLTIIVLYIAVGAMFVVTSRELKRMDSVSRSPLFSHFSETIVGVATIRAFGVTRQFMQEMLKRVDTNARPYYYVWTANRWVSLQFFLLGAVISIGTGTAILLNLDYLDAAAAGFCLTFVLALHNNMFWCIRRYTSVEMNFNSVERVAEFMEMDQEAPAVTDVRPPSLWPSEGRVQVEDLEVRYAPDLDPVLKGISFNVNPREKVGVVGRTGSGKSTLALSFFRFVEASRGSIVIDGIDIKDIGTEDLRGNLTIIPQDPTLFSGTLRTNMDPFNQFSDDDIFTALRRVHLLPSADSLEADELEDVNANVFRDLETSVSEGGKNFSQGQRQLLCLARALLRRSHLVLMDEATASVDFQTDKAIQKTITTEFADCSILCIAHRLHTVIEYDRILVLDQGKIVEYASPLELISNSESVFHQMCRKSGEFDSLLALAKNKHQLVDV</sequence>
<dbReference type="PROSITE" id="PS00211">
    <property type="entry name" value="ABC_TRANSPORTER_1"/>
    <property type="match status" value="2"/>
</dbReference>
<dbReference type="FunFam" id="3.40.50.300:FF:000825">
    <property type="entry name" value="ABC bile acid transporter"/>
    <property type="match status" value="1"/>
</dbReference>
<proteinExistence type="predicted"/>
<dbReference type="Gene3D" id="1.20.1560.10">
    <property type="entry name" value="ABC transporter type 1, transmembrane domain"/>
    <property type="match status" value="2"/>
</dbReference>
<dbReference type="SUPFAM" id="SSF52540">
    <property type="entry name" value="P-loop containing nucleoside triphosphate hydrolases"/>
    <property type="match status" value="2"/>
</dbReference>
<dbReference type="InterPro" id="IPR027417">
    <property type="entry name" value="P-loop_NTPase"/>
</dbReference>
<keyword evidence="2" id="KW-0813">Transport</keyword>
<keyword evidence="5" id="KW-0547">Nucleotide-binding</keyword>
<dbReference type="EMBL" id="JARTCD010000022">
    <property type="protein sequence ID" value="KAJ8658806.1"/>
    <property type="molecule type" value="Genomic_DNA"/>
</dbReference>
<dbReference type="Proteomes" id="UP001234581">
    <property type="component" value="Unassembled WGS sequence"/>
</dbReference>
<dbReference type="PANTHER" id="PTHR24223">
    <property type="entry name" value="ATP-BINDING CASSETTE SUB-FAMILY C"/>
    <property type="match status" value="1"/>
</dbReference>
<evidence type="ECO:0008006" key="16">
    <source>
        <dbReference type="Google" id="ProtNLM"/>
    </source>
</evidence>
<evidence type="ECO:0000259" key="12">
    <source>
        <dbReference type="PROSITE" id="PS50893"/>
    </source>
</evidence>
<dbReference type="Gene3D" id="3.40.50.300">
    <property type="entry name" value="P-loop containing nucleotide triphosphate hydrolases"/>
    <property type="match status" value="2"/>
</dbReference>
<feature type="transmembrane region" description="Helical" evidence="11">
    <location>
        <begin position="207"/>
        <end position="230"/>
    </location>
</feature>
<feature type="compositionally biased region" description="Basic and acidic residues" evidence="10">
    <location>
        <begin position="50"/>
        <end position="60"/>
    </location>
</feature>
<dbReference type="FunFam" id="3.40.50.300:FF:000565">
    <property type="entry name" value="ABC bile acid transporter"/>
    <property type="match status" value="1"/>
</dbReference>
<feature type="transmembrane region" description="Helical" evidence="11">
    <location>
        <begin position="141"/>
        <end position="163"/>
    </location>
</feature>
<name>A0AAD7XZL5_9FUNG</name>
<evidence type="ECO:0000256" key="7">
    <source>
        <dbReference type="ARBA" id="ARBA00022989"/>
    </source>
</evidence>
<evidence type="ECO:0000313" key="14">
    <source>
        <dbReference type="EMBL" id="KAJ8658806.1"/>
    </source>
</evidence>
<dbReference type="Pfam" id="PF00005">
    <property type="entry name" value="ABC_tran"/>
    <property type="match status" value="2"/>
</dbReference>
<keyword evidence="7 11" id="KW-1133">Transmembrane helix</keyword>
<dbReference type="CDD" id="cd03250">
    <property type="entry name" value="ABCC_MRP_domain1"/>
    <property type="match status" value="1"/>
</dbReference>
<evidence type="ECO:0000256" key="6">
    <source>
        <dbReference type="ARBA" id="ARBA00022840"/>
    </source>
</evidence>
<dbReference type="PANTHER" id="PTHR24223:SF353">
    <property type="entry name" value="ABC TRANSPORTER ATP-BINDING PROTEIN_PERMEASE VMR1-RELATED"/>
    <property type="match status" value="1"/>
</dbReference>
<dbReference type="RefSeq" id="XP_058343719.1">
    <property type="nucleotide sequence ID" value="XM_058485572.1"/>
</dbReference>
<evidence type="ECO:0000313" key="15">
    <source>
        <dbReference type="Proteomes" id="UP001234581"/>
    </source>
</evidence>
<dbReference type="InterPro" id="IPR003439">
    <property type="entry name" value="ABC_transporter-like_ATP-bd"/>
</dbReference>
<keyword evidence="6" id="KW-0067">ATP-binding</keyword>
<feature type="transmembrane region" description="Helical" evidence="11">
    <location>
        <begin position="948"/>
        <end position="968"/>
    </location>
</feature>
<dbReference type="CDD" id="cd18596">
    <property type="entry name" value="ABC_6TM_VMR1_D1_like"/>
    <property type="match status" value="1"/>
</dbReference>
<evidence type="ECO:0000256" key="8">
    <source>
        <dbReference type="ARBA" id="ARBA00023136"/>
    </source>
</evidence>
<dbReference type="InterPro" id="IPR003593">
    <property type="entry name" value="AAA+_ATPase"/>
</dbReference>
<keyword evidence="9" id="KW-0325">Glycoprotein</keyword>
<feature type="compositionally biased region" description="Acidic residues" evidence="10">
    <location>
        <begin position="393"/>
        <end position="405"/>
    </location>
</feature>
<evidence type="ECO:0000259" key="13">
    <source>
        <dbReference type="PROSITE" id="PS50929"/>
    </source>
</evidence>
<feature type="region of interest" description="Disordered" evidence="10">
    <location>
        <begin position="380"/>
        <end position="410"/>
    </location>
</feature>
<evidence type="ECO:0000256" key="3">
    <source>
        <dbReference type="ARBA" id="ARBA00022692"/>
    </source>
</evidence>
<evidence type="ECO:0000256" key="2">
    <source>
        <dbReference type="ARBA" id="ARBA00022448"/>
    </source>
</evidence>
<comment type="caution">
    <text evidence="14">The sequence shown here is derived from an EMBL/GenBank/DDBJ whole genome shotgun (WGS) entry which is preliminary data.</text>
</comment>
<feature type="transmembrane region" description="Helical" evidence="11">
    <location>
        <begin position="6"/>
        <end position="27"/>
    </location>
</feature>
<accession>A0AAD7XZL5</accession>
<keyword evidence="3 11" id="KW-0812">Transmembrane</keyword>
<keyword evidence="4" id="KW-0677">Repeat</keyword>
<dbReference type="GO" id="GO:0005524">
    <property type="term" value="F:ATP binding"/>
    <property type="evidence" value="ECO:0007669"/>
    <property type="project" value="UniProtKB-KW"/>
</dbReference>
<organism evidence="14 15">
    <name type="scientific">Lichtheimia ornata</name>
    <dbReference type="NCBI Taxonomy" id="688661"/>
    <lineage>
        <taxon>Eukaryota</taxon>
        <taxon>Fungi</taxon>
        <taxon>Fungi incertae sedis</taxon>
        <taxon>Mucoromycota</taxon>
        <taxon>Mucoromycotina</taxon>
        <taxon>Mucoromycetes</taxon>
        <taxon>Mucorales</taxon>
        <taxon>Lichtheimiaceae</taxon>
        <taxon>Lichtheimia</taxon>
    </lineage>
</organism>
<dbReference type="InterPro" id="IPR017871">
    <property type="entry name" value="ABC_transporter-like_CS"/>
</dbReference>
<gene>
    <name evidence="14" type="ORF">O0I10_005532</name>
</gene>
<feature type="transmembrane region" description="Helical" evidence="11">
    <location>
        <begin position="1116"/>
        <end position="1134"/>
    </location>
</feature>